<dbReference type="AlphaFoldDB" id="A0A1X9M7Z2"/>
<dbReference type="PIRSF" id="PIRSF005690">
    <property type="entry name" value="GerBA"/>
    <property type="match status" value="1"/>
</dbReference>
<evidence type="ECO:0000313" key="6">
    <source>
        <dbReference type="EMBL" id="ARK29526.1"/>
    </source>
</evidence>
<dbReference type="InterPro" id="IPR050768">
    <property type="entry name" value="UPF0353/GerABKA_families"/>
</dbReference>
<dbReference type="STRING" id="199441.BkAM31D_06440"/>
<evidence type="ECO:0000256" key="3">
    <source>
        <dbReference type="ARBA" id="ARBA00023136"/>
    </source>
</evidence>
<dbReference type="Pfam" id="PF03323">
    <property type="entry name" value="GerA"/>
    <property type="match status" value="1"/>
</dbReference>
<protein>
    <submittedName>
        <fullName evidence="6">Spore germination protein XA</fullName>
    </submittedName>
</protein>
<dbReference type="PANTHER" id="PTHR22550">
    <property type="entry name" value="SPORE GERMINATION PROTEIN"/>
    <property type="match status" value="1"/>
</dbReference>
<evidence type="ECO:0000256" key="5">
    <source>
        <dbReference type="SAM" id="Phobius"/>
    </source>
</evidence>
<dbReference type="InterPro" id="IPR004995">
    <property type="entry name" value="Spore_Ger"/>
</dbReference>
<dbReference type="KEGG" id="bkw:BkAM31D_06440"/>
<comment type="subcellular location">
    <subcellularLocation>
        <location evidence="4">Cell membrane</location>
    </subcellularLocation>
    <subcellularLocation>
        <location evidence="1">Membrane</location>
        <topology evidence="1">Multi-pass membrane protein</topology>
    </subcellularLocation>
</comment>
<feature type="transmembrane region" description="Helical" evidence="5">
    <location>
        <begin position="299"/>
        <end position="317"/>
    </location>
</feature>
<dbReference type="RefSeq" id="WP_066154122.1">
    <property type="nucleotide sequence ID" value="NZ_CP020814.1"/>
</dbReference>
<evidence type="ECO:0000256" key="4">
    <source>
        <dbReference type="PIRNR" id="PIRNR005690"/>
    </source>
</evidence>
<dbReference type="Proteomes" id="UP000193006">
    <property type="component" value="Chromosome"/>
</dbReference>
<keyword evidence="5" id="KW-0812">Transmembrane</keyword>
<dbReference type="PANTHER" id="PTHR22550:SF9">
    <property type="entry name" value="STAGE V SPORULATION PROTEIN AF"/>
    <property type="match status" value="1"/>
</dbReference>
<comment type="similarity">
    <text evidence="2 4">Belongs to the GerABKA family.</text>
</comment>
<dbReference type="GO" id="GO:0009847">
    <property type="term" value="P:spore germination"/>
    <property type="evidence" value="ECO:0007669"/>
    <property type="project" value="UniProtKB-UniRule"/>
</dbReference>
<evidence type="ECO:0000313" key="7">
    <source>
        <dbReference type="Proteomes" id="UP000193006"/>
    </source>
</evidence>
<feature type="transmembrane region" description="Helical" evidence="5">
    <location>
        <begin position="419"/>
        <end position="446"/>
    </location>
</feature>
<feature type="transmembrane region" description="Helical" evidence="5">
    <location>
        <begin position="364"/>
        <end position="384"/>
    </location>
</feature>
<evidence type="ECO:0000256" key="2">
    <source>
        <dbReference type="ARBA" id="ARBA00005278"/>
    </source>
</evidence>
<gene>
    <name evidence="6" type="primary">gerXA_2</name>
    <name evidence="6" type="ORF">BkAM31D_06440</name>
</gene>
<proteinExistence type="inferred from homology"/>
<name>A0A1X9M7Z2_9BACI</name>
<keyword evidence="5" id="KW-1133">Transmembrane helix</keyword>
<keyword evidence="7" id="KW-1185">Reference proteome</keyword>
<sequence length="497" mass="56091">MSHEDEKKETPISRNIVENEAEIKKRLGFGKSFDVGVRTFSILDKHIQMYFVNGLCDIQYVIELLKELMDLDSRGRKTETTSAKQAITNHLPHVQVEYTDTLENAITQMLSGLVFILVEGEDQAIIIDVRTYPGRGPEEPDTERVVRGARDGYTENIIENTALTRRRIRDERLRHEIMQVGERSKTDICLSYIEGIADPKMVEILKKELEAINIDGLSMSDKIVEEYLVKQGFNPFPLVRYTERPDVAANHLFEGHVLIITDTSPSVIITPTTFFHHVQHAEEYRQAPFIGTLLRWTRFIGIIFSLFVLPFWLLLVMQPDLLPAGLDFIGPNETNNIPIFLQIVFAELGIELLRMAAIHTPSPLATALGLVAALLIGEIAIQVGYFTPEVILYVAIGAIGMFATPSYELGVALRAVRMILIIIVAAFKAPGFIIGTTLFVLALTAIKTFQKPYLWPFLPFDPTAMWQILVRSSVPSIRFRPSIVHPQDPIKQKVKSE</sequence>
<dbReference type="EMBL" id="CP020814">
    <property type="protein sequence ID" value="ARK29526.1"/>
    <property type="molecule type" value="Genomic_DNA"/>
</dbReference>
<evidence type="ECO:0000256" key="1">
    <source>
        <dbReference type="ARBA" id="ARBA00004141"/>
    </source>
</evidence>
<dbReference type="GO" id="GO:0005886">
    <property type="term" value="C:plasma membrane"/>
    <property type="evidence" value="ECO:0007669"/>
    <property type="project" value="UniProtKB-SubCell"/>
</dbReference>
<keyword evidence="3 4" id="KW-0472">Membrane</keyword>
<feature type="transmembrane region" description="Helical" evidence="5">
    <location>
        <begin position="390"/>
        <end position="407"/>
    </location>
</feature>
<organism evidence="6 7">
    <name type="scientific">Halalkalibacter krulwichiae</name>
    <dbReference type="NCBI Taxonomy" id="199441"/>
    <lineage>
        <taxon>Bacteria</taxon>
        <taxon>Bacillati</taxon>
        <taxon>Bacillota</taxon>
        <taxon>Bacilli</taxon>
        <taxon>Bacillales</taxon>
        <taxon>Bacillaceae</taxon>
        <taxon>Halalkalibacter</taxon>
    </lineage>
</organism>
<accession>A0A1X9M7Z2</accession>
<reference evidence="6 7" key="1">
    <citation type="submission" date="2017-04" db="EMBL/GenBank/DDBJ databases">
        <title>Bacillus krulwichiae AM31D Genome sequencing and assembly.</title>
        <authorList>
            <person name="Krulwich T.A."/>
            <person name="Anastor L."/>
            <person name="Ehrlich R."/>
            <person name="Ehrlich G.D."/>
            <person name="Janto B."/>
        </authorList>
    </citation>
    <scope>NUCLEOTIDE SEQUENCE [LARGE SCALE GENOMIC DNA]</scope>
    <source>
        <strain evidence="6 7">AM31D</strain>
    </source>
</reference>